<dbReference type="PRINTS" id="PR00313">
    <property type="entry name" value="CABNDNGRPT"/>
</dbReference>
<keyword evidence="1" id="KW-0732">Signal</keyword>
<proteinExistence type="predicted"/>
<dbReference type="InterPro" id="IPR025592">
    <property type="entry name" value="DUF4347"/>
</dbReference>
<dbReference type="InterPro" id="IPR013517">
    <property type="entry name" value="FG-GAP"/>
</dbReference>
<evidence type="ECO:0000313" key="3">
    <source>
        <dbReference type="EMBL" id="AGX88355.1"/>
    </source>
</evidence>
<evidence type="ECO:0000256" key="1">
    <source>
        <dbReference type="ARBA" id="ARBA00022729"/>
    </source>
</evidence>
<reference evidence="3 4" key="1">
    <citation type="journal article" date="2013" name="Genome Biol.">
        <title>Genomic analysis reveals key aspects of prokaryotic symbiosis in the phototrophic consortium "Chlorochromatium aggregatum".</title>
        <authorList>
            <person name="Liu Z."/>
            <person name="Muller J."/>
            <person name="Li T."/>
            <person name="Alvey R.M."/>
            <person name="Vogl K."/>
            <person name="Frigaard N.U."/>
            <person name="Rockwell N.C."/>
            <person name="Boyd E.S."/>
            <person name="Tomsho L.P."/>
            <person name="Schuster S.C."/>
            <person name="Henke P."/>
            <person name="Rohde M."/>
            <person name="Overmann J."/>
            <person name="Bryant D.A."/>
        </authorList>
    </citation>
    <scope>NUCLEOTIDE SEQUENCE [LARGE SCALE GENOMIC DNA]</scope>
    <source>
        <strain evidence="3">CR</strain>
    </source>
</reference>
<dbReference type="HOGENOM" id="CLU_227963_0_0_4"/>
<dbReference type="SUPFAM" id="SSF69318">
    <property type="entry name" value="Integrin alpha N-terminal domain"/>
    <property type="match status" value="2"/>
</dbReference>
<dbReference type="Pfam" id="PF13517">
    <property type="entry name" value="FG-GAP_3"/>
    <property type="match status" value="1"/>
</dbReference>
<keyword evidence="4" id="KW-1185">Reference proteome</keyword>
<dbReference type="Proteomes" id="UP000017184">
    <property type="component" value="Chromosome"/>
</dbReference>
<dbReference type="Gene3D" id="2.60.120.380">
    <property type="match status" value="4"/>
</dbReference>
<protein>
    <submittedName>
        <fullName evidence="3">Calcium-binding RTX toxin-like protein</fullName>
    </submittedName>
</protein>
<dbReference type="Pfam" id="PF14252">
    <property type="entry name" value="DUF4347"/>
    <property type="match status" value="1"/>
</dbReference>
<dbReference type="InterPro" id="IPR018511">
    <property type="entry name" value="Hemolysin-typ_Ca-bd_CS"/>
</dbReference>
<dbReference type="STRING" id="946483.Cenrod_2293"/>
<feature type="domain" description="DUF4347" evidence="2">
    <location>
        <begin position="5"/>
        <end position="154"/>
    </location>
</feature>
<dbReference type="Gene3D" id="2.130.10.130">
    <property type="entry name" value="Integrin alpha, N-terminal"/>
    <property type="match status" value="1"/>
</dbReference>
<organism evidence="3 4">
    <name type="scientific">Candidatus Symbiobacter mobilis CR</name>
    <dbReference type="NCBI Taxonomy" id="946483"/>
    <lineage>
        <taxon>Bacteria</taxon>
        <taxon>Pseudomonadati</taxon>
        <taxon>Pseudomonadota</taxon>
        <taxon>Betaproteobacteria</taxon>
        <taxon>Burkholderiales</taxon>
        <taxon>Comamonadaceae</taxon>
    </lineage>
</organism>
<dbReference type="PANTHER" id="PTHR46580:SF2">
    <property type="entry name" value="MAM DOMAIN-CONTAINING PROTEIN"/>
    <property type="match status" value="1"/>
</dbReference>
<gene>
    <name evidence="3" type="ORF">Cenrod_2293</name>
</gene>
<dbReference type="InterPro" id="IPR011049">
    <property type="entry name" value="Serralysin-like_metalloprot_C"/>
</dbReference>
<dbReference type="Gene3D" id="2.150.10.10">
    <property type="entry name" value="Serralysin-like metalloprotease, C-terminal"/>
    <property type="match status" value="2"/>
</dbReference>
<dbReference type="EMBL" id="CP004885">
    <property type="protein sequence ID" value="AGX88355.1"/>
    <property type="molecule type" value="Genomic_DNA"/>
</dbReference>
<name>U5NAP1_9BURK</name>
<dbReference type="SUPFAM" id="SSF51120">
    <property type="entry name" value="beta-Roll"/>
    <property type="match status" value="2"/>
</dbReference>
<dbReference type="PATRIC" id="fig|946483.4.peg.2311"/>
<dbReference type="PANTHER" id="PTHR46580">
    <property type="entry name" value="SENSOR KINASE-RELATED"/>
    <property type="match status" value="1"/>
</dbReference>
<dbReference type="PROSITE" id="PS00330">
    <property type="entry name" value="HEMOLYSIN_CALCIUM"/>
    <property type="match status" value="1"/>
</dbReference>
<dbReference type="GO" id="GO:0005509">
    <property type="term" value="F:calcium ion binding"/>
    <property type="evidence" value="ECO:0007669"/>
    <property type="project" value="InterPro"/>
</dbReference>
<dbReference type="InterPro" id="IPR028994">
    <property type="entry name" value="Integrin_alpha_N"/>
</dbReference>
<dbReference type="OrthoDB" id="6091599at2"/>
<accession>U5NAP1</accession>
<dbReference type="Pfam" id="PF00353">
    <property type="entry name" value="HemolysinCabind"/>
    <property type="match status" value="3"/>
</dbReference>
<dbReference type="InterPro" id="IPR001343">
    <property type="entry name" value="Hemolysn_Ca-bd"/>
</dbReference>
<dbReference type="KEGG" id="cbx:Cenrod_2293"/>
<evidence type="ECO:0000259" key="2">
    <source>
        <dbReference type="Pfam" id="PF14252"/>
    </source>
</evidence>
<dbReference type="RefSeq" id="WP_022775839.1">
    <property type="nucleotide sequence ID" value="NC_022576.1"/>
</dbReference>
<evidence type="ECO:0000313" key="4">
    <source>
        <dbReference type="Proteomes" id="UP000017184"/>
    </source>
</evidence>
<dbReference type="eggNOG" id="COG2931">
    <property type="taxonomic scope" value="Bacteria"/>
</dbReference>
<sequence length="2585" mass="274796">MSTSIVFVDTRVADYQTLIDGLEPGSEVYLIDEQSDGLEQMVASLNGRSGIDALHVISHGSQGSLYLGNTVLNNGNLSGYLSQLASIGGALTDTGDILLYGCNVAQGDVGVQFITSLAQATGADVAGSDDLTGSQASAGDWYLETKIGNVEASQIDVHPNLVPTLPAFVETHIVWNGNTYIVPVIPELTPTNAGSLFYVKDAAGSHLTNMEPYDVSVLAATSMALDFLQDIRVNRLDTKLVPLLEDVRGAIDTEINLRYVQGVAGAALDVTGTLGSLAVGFLKEAGKIIVKKVFPKVVEKSADISDLGTTLGSMTNTARVKYAEIAMLKEASAFLMNAKQSLESIVSALDSKQPLSAQTFDAQWIADNYYKGFLAIKSSLGGIEGVKNFLKETAGDSPILDILGDGSLALTNAFAGLIPYVGTLVGAGVNGYSTYLNIEEYNTTAKAIRNIDLALANAIDASGSIYNEEIRSQIENSILASRLENQIITKSPQSQFIQLSESASASDIHTEGTYKVQEFGVTITDSVKMNLKFGGFSQPVQGVVQIFKNDSLVENFNVISKDGLIEIKEFSGTGDYVVRFTQVGATALDYQVKLVLEPRVTEIKIIDNSDQDTIPGSIASTATIDPDSGSVRSAIEDATDQDWYKVILSSSKVYTIDIDGRTYGTDKPLEKQVIYIRDESGNIIQGATGSPNGWPAKFEFQPNSNGTYFISVEGQTSGYQSVNNKVIWLNGFGGYQVTVNSKVAPVEAIDDFGNDPANANVLNTASNPIAGTIQITGGIQKISDDDFFRVYLEANKTYLAAVYGKDSALGTLENPDIDCDVSVSTKYLYFNAHDEGQLFTPSQSGDYYFKVDSEDAGSRTGTYTLKVTAYDLTVDLLDNILTSGTVPTNGVPSAPSAINQVGDKDWFKATLNPQADVAGWSYGQYVTYDARVNEVDDGIHLQGRYFFDADGTALTVDGACRGSFTTSVPTSVYLQVNEYGDGIGSYTVELNPYLDDAGTDLNTSRMLNVSSSASMQYLTGVHETVGDEDWFKVWLNSGTNYKIDIISVPSGTSPDIHFSVLDIESYDGALSLDAGAIYVPSHSGYYILEVGAGMVTGAAYKIAAIDTTGIDDVVDISHARVLIPGTQLTGIFERTGDQDWVKATLTAGKKYTFSASVVEDEYLDDAIMQMVDTVGNPVTGIYNNVFGYDQLNIIPSATGTYYIKLFAALDNVTEAQPGIGSYEVNLIETNLTSWTQGQAKTAAYTKNTPNQNYGMTLVADHVYEVQVTSNAGAKFDVRDIRIDNALGESLTNSGDNSSSYYGSGTAYSTQQIIARTSGLHWVEIDPDALTSSSTTNVTMNVVDLGLQDDFTDSRTSSVEFFQSQAVRSISGIIGYNSSDLSDSDNWYFDAEAGCTYQFSLRDSSSSLPIDASQADFRVKNATRSVSLMPDANGQVTFTASSDGRWYVNVYDVDNLAETNYTLIGQQLVTTAVEDDYSSDALTTGRLTPMLGSQSSVAATFETASDADWYRVDLEPSQKYFFSTSAGTLTLLNSTYYFHDQYAHDPIIWNNFDAVKMTPKDDGVQLIAYAPVTIYAEVKNSGVAADVGRDYEITVRTKGGQDQVPIVRMPSLAVAVEDATDISLSLIDVVDTDGDSVEVTIQSLPGYATIKLGNAVLTEGSVVSGTDLSELTFTPEAKFAGNAGALVLNTNDGWGNCAVHTVNISVFPNQIIGAPAVTQLDYSASTTSISVDLTQHSLAEGRNGTRQLAENIEEFVGSAYADEILGSAQGDVLSGGDGGDYLDGRDGYDELSGGTGNDTLTGGADGDYLSGGDGDDLVFGGNGVDVIIGGTGKGDDYYDGGMDFDIVSYESAVNEITVDLATGIATGIDINSDSLVGIEGVMGGSGSDSIFGSDGAEYLYGDAGDDTLSGRGGDDSMNGGAGVDTVVFGGVRSLYVLTATPTGWTIVGPDGNDVLTKIEYAEFSDQTIPLGDHKLLVPSTDFNTDNVSDILWRNITTGQNVLWHSASAGQSLGITAVGDPAHWKILSTADFNGDKTADILWRNTSTGANAIWSGGTSAQTQPVVSVGDTNYKIVGVGDFNGDKSADILWRNSSTGANIIWCSANALTPQPIVGVNDTRWIVAGIGDFNGDTVSDVLWRNTSTGANVIWQSGDTMHAQAVSTVGDTHWQVAGIGDFNGDTTSDILWRNTSTGANAIWKGGKSDQGQPIDSISDLSWTVAGTADYNGDGTSDILWRNTNTGDNVIWKSANSRTTQPVSAVGDTAWQIQSQTNTWTQTETSAPTLAVSAFDLNGDHKSDLIWRNTSTGKNAIWSSADASVGLSIFDVSDTTWKIAAIADFDADKNADILWRNASSGANIIWKSGNGMTPQAVSSVGDTQWKIAGVGDFDGDTKADILWRNTNTGANAIWKSAVADTGQPVDSVGDQNWKVAGIGDFDGDNKDDILWRNTATGTNAIWKNANGMAGQAVETVATAWLVAGIGDFNGDNKDDILWRNTTTGANAIWNAGNAANGLAIDPVGDLNYRVAGTGDYNADGKDDVMWRNATTGSSVIWNAGHSAEPIPLVGVADANWTNPVQTNTWVDSAGVYGV</sequence>